<proteinExistence type="predicted"/>
<dbReference type="Proteomes" id="UP001165960">
    <property type="component" value="Unassembled WGS sequence"/>
</dbReference>
<sequence>MQVTQGQVIGHVCILGAEQVASLYPFGTFSDLNLPEGDPQVLSLFTAADFPQLSPIQQKDVLDLLNQFSNIFASVPTDYGLANVTKIAGYYEAVSK</sequence>
<evidence type="ECO:0000313" key="2">
    <source>
        <dbReference type="Proteomes" id="UP001165960"/>
    </source>
</evidence>
<gene>
    <name evidence="1" type="ORF">DSO57_1007066</name>
</gene>
<evidence type="ECO:0000313" key="1">
    <source>
        <dbReference type="EMBL" id="KAJ9058986.1"/>
    </source>
</evidence>
<reference evidence="1" key="1">
    <citation type="submission" date="2022-04" db="EMBL/GenBank/DDBJ databases">
        <title>Genome of the entomopathogenic fungus Entomophthora muscae.</title>
        <authorList>
            <person name="Elya C."/>
            <person name="Lovett B.R."/>
            <person name="Lee E."/>
            <person name="Macias A.M."/>
            <person name="Hajek A.E."/>
            <person name="De Bivort B.L."/>
            <person name="Kasson M.T."/>
            <person name="De Fine Licht H.H."/>
            <person name="Stajich J.E."/>
        </authorList>
    </citation>
    <scope>NUCLEOTIDE SEQUENCE</scope>
    <source>
        <strain evidence="1">Berkeley</strain>
    </source>
</reference>
<organism evidence="1 2">
    <name type="scientific">Entomophthora muscae</name>
    <dbReference type="NCBI Taxonomy" id="34485"/>
    <lineage>
        <taxon>Eukaryota</taxon>
        <taxon>Fungi</taxon>
        <taxon>Fungi incertae sedis</taxon>
        <taxon>Zoopagomycota</taxon>
        <taxon>Entomophthoromycotina</taxon>
        <taxon>Entomophthoromycetes</taxon>
        <taxon>Entomophthorales</taxon>
        <taxon>Entomophthoraceae</taxon>
        <taxon>Entomophthora</taxon>
    </lineage>
</organism>
<name>A0ACC2SA43_9FUNG</name>
<dbReference type="EMBL" id="QTSX02005700">
    <property type="protein sequence ID" value="KAJ9058986.1"/>
    <property type="molecule type" value="Genomic_DNA"/>
</dbReference>
<keyword evidence="2" id="KW-1185">Reference proteome</keyword>
<accession>A0ACC2SA43</accession>
<protein>
    <submittedName>
        <fullName evidence="1">Uncharacterized protein</fullName>
    </submittedName>
</protein>
<comment type="caution">
    <text evidence="1">The sequence shown here is derived from an EMBL/GenBank/DDBJ whole genome shotgun (WGS) entry which is preliminary data.</text>
</comment>